<comment type="caution">
    <text evidence="1">The sequence shown here is derived from an EMBL/GenBank/DDBJ whole genome shotgun (WGS) entry which is preliminary data.</text>
</comment>
<evidence type="ECO:0000313" key="2">
    <source>
        <dbReference type="Proteomes" id="UP000238362"/>
    </source>
</evidence>
<protein>
    <submittedName>
        <fullName evidence="1">Uncharacterized protein</fullName>
    </submittedName>
</protein>
<dbReference type="AlphaFoldDB" id="A0A2T0LMR5"/>
<reference evidence="1 2" key="1">
    <citation type="submission" date="2018-03" db="EMBL/GenBank/DDBJ databases">
        <title>Genomic Encyclopedia of Type Strains, Phase III (KMG-III): the genomes of soil and plant-associated and newly described type strains.</title>
        <authorList>
            <person name="Whitman W."/>
        </authorList>
    </citation>
    <scope>NUCLEOTIDE SEQUENCE [LARGE SCALE GENOMIC DNA]</scope>
    <source>
        <strain evidence="1 2">CGMCC 4.7125</strain>
    </source>
</reference>
<name>A0A2T0LMR5_9PSEU</name>
<accession>A0A2T0LMR5</accession>
<gene>
    <name evidence="1" type="ORF">B0I33_112180</name>
</gene>
<dbReference type="EMBL" id="PVNH01000012">
    <property type="protein sequence ID" value="PRX44302.1"/>
    <property type="molecule type" value="Genomic_DNA"/>
</dbReference>
<dbReference type="OrthoDB" id="3699661at2"/>
<proteinExistence type="predicted"/>
<evidence type="ECO:0000313" key="1">
    <source>
        <dbReference type="EMBL" id="PRX44302.1"/>
    </source>
</evidence>
<dbReference type="Proteomes" id="UP000238362">
    <property type="component" value="Unassembled WGS sequence"/>
</dbReference>
<sequence length="62" mass="7252">MTVTVINLTREELIESREKLLHDLRMTTEELRDRVTHETATTAERVALERLDEIAFLLGEQD</sequence>
<keyword evidence="2" id="KW-1185">Reference proteome</keyword>
<dbReference type="RefSeq" id="WP_106181737.1">
    <property type="nucleotide sequence ID" value="NZ_PVNH01000012.1"/>
</dbReference>
<organism evidence="1 2">
    <name type="scientific">Prauserella shujinwangii</name>
    <dbReference type="NCBI Taxonomy" id="1453103"/>
    <lineage>
        <taxon>Bacteria</taxon>
        <taxon>Bacillati</taxon>
        <taxon>Actinomycetota</taxon>
        <taxon>Actinomycetes</taxon>
        <taxon>Pseudonocardiales</taxon>
        <taxon>Pseudonocardiaceae</taxon>
        <taxon>Prauserella</taxon>
    </lineage>
</organism>